<evidence type="ECO:0000313" key="1">
    <source>
        <dbReference type="EMBL" id="KAI4365676.1"/>
    </source>
</evidence>
<organism evidence="1 2">
    <name type="scientific">Melastoma candidum</name>
    <dbReference type="NCBI Taxonomy" id="119954"/>
    <lineage>
        <taxon>Eukaryota</taxon>
        <taxon>Viridiplantae</taxon>
        <taxon>Streptophyta</taxon>
        <taxon>Embryophyta</taxon>
        <taxon>Tracheophyta</taxon>
        <taxon>Spermatophyta</taxon>
        <taxon>Magnoliopsida</taxon>
        <taxon>eudicotyledons</taxon>
        <taxon>Gunneridae</taxon>
        <taxon>Pentapetalae</taxon>
        <taxon>rosids</taxon>
        <taxon>malvids</taxon>
        <taxon>Myrtales</taxon>
        <taxon>Melastomataceae</taxon>
        <taxon>Melastomatoideae</taxon>
        <taxon>Melastomateae</taxon>
        <taxon>Melastoma</taxon>
    </lineage>
</organism>
<dbReference type="Proteomes" id="UP001057402">
    <property type="component" value="Chromosome 6"/>
</dbReference>
<keyword evidence="2" id="KW-1185">Reference proteome</keyword>
<evidence type="ECO:0000313" key="2">
    <source>
        <dbReference type="Proteomes" id="UP001057402"/>
    </source>
</evidence>
<protein>
    <submittedName>
        <fullName evidence="1">Uncharacterized protein</fullName>
    </submittedName>
</protein>
<gene>
    <name evidence="1" type="ORF">MLD38_021640</name>
</gene>
<proteinExistence type="predicted"/>
<accession>A0ACB9QH82</accession>
<dbReference type="EMBL" id="CM042885">
    <property type="protein sequence ID" value="KAI4365676.1"/>
    <property type="molecule type" value="Genomic_DNA"/>
</dbReference>
<reference evidence="2" key="1">
    <citation type="journal article" date="2023" name="Front. Plant Sci.">
        <title>Chromosomal-level genome assembly of Melastoma candidum provides insights into trichome evolution.</title>
        <authorList>
            <person name="Zhong Y."/>
            <person name="Wu W."/>
            <person name="Sun C."/>
            <person name="Zou P."/>
            <person name="Liu Y."/>
            <person name="Dai S."/>
            <person name="Zhou R."/>
        </authorList>
    </citation>
    <scope>NUCLEOTIDE SEQUENCE [LARGE SCALE GENOMIC DNA]</scope>
</reference>
<comment type="caution">
    <text evidence="1">The sequence shown here is derived from an EMBL/GenBank/DDBJ whole genome shotgun (WGS) entry which is preliminary data.</text>
</comment>
<sequence>MGKVDGGENEDPGENSRNDDRENMDNDGGSRADGGQTKDSDREAKERKTKVDDGDKDGDGSSLVLKLLVDSSQMRCLLKNDSTAIDEMMTVSGAQIQILPKDDLPRLSDEVVQISGESGLLKKGIELVLTTCNRVEIALSNLRNNRNGFDVVLSDVHMPDMDGFKLLECIGLKMDLPVISPVIGSSKVWGIPYNNGSQQANTLLGNIDASSSLLAHQGSSSSSQIRGPNRSGAVAGKTTVNERNFSQQFSSTVHGPVQVKVESFADSVIHSNYLFYQEHFGQEDLMSVLLKPQQQGVVGQADSEFEFDGYSVDNIPV</sequence>
<name>A0ACB9QH82_9MYRT</name>